<feature type="compositionally biased region" description="Basic and acidic residues" evidence="1">
    <location>
        <begin position="444"/>
        <end position="454"/>
    </location>
</feature>
<dbReference type="HOGENOM" id="CLU_367314_0_0_1"/>
<feature type="region of interest" description="Disordered" evidence="1">
    <location>
        <begin position="426"/>
        <end position="454"/>
    </location>
</feature>
<dbReference type="Proteomes" id="UP000008068">
    <property type="component" value="Unassembled WGS sequence"/>
</dbReference>
<dbReference type="eggNOG" id="ENOG502TGSX">
    <property type="taxonomic scope" value="Eukaryota"/>
</dbReference>
<dbReference type="STRING" id="135651.G0MLJ9"/>
<proteinExistence type="predicted"/>
<feature type="compositionally biased region" description="Polar residues" evidence="1">
    <location>
        <begin position="118"/>
        <end position="139"/>
    </location>
</feature>
<keyword evidence="3" id="KW-1185">Reference proteome</keyword>
<reference evidence="3" key="1">
    <citation type="submission" date="2011-07" db="EMBL/GenBank/DDBJ databases">
        <authorList>
            <consortium name="Caenorhabditis brenneri Sequencing and Analysis Consortium"/>
            <person name="Wilson R.K."/>
        </authorList>
    </citation>
    <scope>NUCLEOTIDE SEQUENCE [LARGE SCALE GENOMIC DNA]</scope>
    <source>
        <strain evidence="3">PB2801</strain>
    </source>
</reference>
<feature type="compositionally biased region" description="Polar residues" evidence="1">
    <location>
        <begin position="432"/>
        <end position="442"/>
    </location>
</feature>
<dbReference type="FunCoup" id="G0MLJ9">
    <property type="interactions" value="1913"/>
</dbReference>
<dbReference type="GO" id="GO:0005938">
    <property type="term" value="C:cell cortex"/>
    <property type="evidence" value="ECO:0007669"/>
    <property type="project" value="EnsemblMetazoa"/>
</dbReference>
<name>G0MLJ9_CAEBE</name>
<feature type="region of interest" description="Disordered" evidence="1">
    <location>
        <begin position="347"/>
        <end position="408"/>
    </location>
</feature>
<protein>
    <submittedName>
        <fullName evidence="2">Uncharacterized protein</fullName>
    </submittedName>
</protein>
<dbReference type="InParanoid" id="G0MLJ9"/>
<dbReference type="OrthoDB" id="5861630at2759"/>
<organism evidence="3">
    <name type="scientific">Caenorhabditis brenneri</name>
    <name type="common">Nematode worm</name>
    <dbReference type="NCBI Taxonomy" id="135651"/>
    <lineage>
        <taxon>Eukaryota</taxon>
        <taxon>Metazoa</taxon>
        <taxon>Ecdysozoa</taxon>
        <taxon>Nematoda</taxon>
        <taxon>Chromadorea</taxon>
        <taxon>Rhabditida</taxon>
        <taxon>Rhabditina</taxon>
        <taxon>Rhabditomorpha</taxon>
        <taxon>Rhabditoidea</taxon>
        <taxon>Rhabditidae</taxon>
        <taxon>Peloderinae</taxon>
        <taxon>Caenorhabditis</taxon>
    </lineage>
</organism>
<accession>G0MLJ9</accession>
<feature type="compositionally biased region" description="Low complexity" evidence="1">
    <location>
        <begin position="249"/>
        <end position="259"/>
    </location>
</feature>
<dbReference type="GO" id="GO:0000281">
    <property type="term" value="P:mitotic cytokinesis"/>
    <property type="evidence" value="ECO:0007669"/>
    <property type="project" value="EnsemblMetazoa"/>
</dbReference>
<sequence length="717" mass="78083">MNLRKTQSTSKLEPVMDDTLMSINSESSVTSAESGPSSLVSNIARNSMLRTFVNRDSCTPVPPPDGPDTFDMPSAGGLKQESLNKMEDSLSISSHMSIDTIGSSHGIEEDSMSIGSASAYCTPSRNPLQRTSLRTSTRSVPGFRADSDDELQPALFRSLCNSAVRRPNNKAEFAAPMRRSMRMSIQKRNVSSMNMADVPEEEEAAPVANSSMRVVSEPIQEEEEEQFGAAKDFFDKNITSHDESADEGTSSISRLSTTSESRASAAGFSIVSDFEKGRKSSFFRKVFSGKSEGGGGKERRMSDVFHGLESSASKDRRSSMVSFTNDCSFTGGGVGATSNSNVSVSSIASSDSAKKPKMRKKAPSTSNLTQRLSSVFRRSSSSTVKDDDLFGGLSTTTTTSSRRNTLTGYSSISSGIGSIASAASDQGYGTIGSRNGQSISRSGSKRDDEMKRERTRRMIDRIIISDVPASELLKMKAEQMRKHDEKEIDGTREKETESSFLDFDVVAVDLKPDGTPFSTTAATFVDESLGRLVKEEIRSNYRPDRCGSITDHHPELVFVIPEPSQPNIGGKLNDSISSNDVTSDLLRNVRSGLHKAIEEWKKITSDRNASTMLIYPMFCQSEDEWDSKATIDSMFMMLDSILMNAKRWKPNGKCILAGITASNVQLLQEKYEDLRQSVATTATSTDSVDGALSVSTYDDLDTQSITSNSTMFGAKMM</sequence>
<feature type="compositionally biased region" description="Low complexity" evidence="1">
    <location>
        <begin position="391"/>
        <end position="408"/>
    </location>
</feature>
<dbReference type="GO" id="GO:0032154">
    <property type="term" value="C:cleavage furrow"/>
    <property type="evidence" value="ECO:0007669"/>
    <property type="project" value="EnsemblMetazoa"/>
</dbReference>
<gene>
    <name evidence="2" type="ORF">CAEBREN_16209</name>
</gene>
<dbReference type="AlphaFoldDB" id="G0MLJ9"/>
<dbReference type="GO" id="GO:0008595">
    <property type="term" value="P:anterior/posterior axis specification, embryo"/>
    <property type="evidence" value="ECO:0007669"/>
    <property type="project" value="EnsemblMetazoa"/>
</dbReference>
<feature type="compositionally biased region" description="Low complexity" evidence="1">
    <location>
        <begin position="371"/>
        <end position="382"/>
    </location>
</feature>
<evidence type="ECO:0000313" key="3">
    <source>
        <dbReference type="Proteomes" id="UP000008068"/>
    </source>
</evidence>
<dbReference type="OMA" id="STMLIYP"/>
<dbReference type="GO" id="GO:0005634">
    <property type="term" value="C:nucleus"/>
    <property type="evidence" value="ECO:0007669"/>
    <property type="project" value="EnsemblMetazoa"/>
</dbReference>
<feature type="region of interest" description="Disordered" evidence="1">
    <location>
        <begin position="240"/>
        <end position="259"/>
    </location>
</feature>
<feature type="region of interest" description="Disordered" evidence="1">
    <location>
        <begin position="118"/>
        <end position="146"/>
    </location>
</feature>
<evidence type="ECO:0000256" key="1">
    <source>
        <dbReference type="SAM" id="MobiDB-lite"/>
    </source>
</evidence>
<dbReference type="EMBL" id="GL379800">
    <property type="protein sequence ID" value="EGT35718.1"/>
    <property type="molecule type" value="Genomic_DNA"/>
</dbReference>
<evidence type="ECO:0000313" key="2">
    <source>
        <dbReference type="EMBL" id="EGT35718.1"/>
    </source>
</evidence>